<organism evidence="2 3">
    <name type="scientific">Musa acuminata subsp. malaccensis</name>
    <name type="common">Wild banana</name>
    <name type="synonym">Musa malaccensis</name>
    <dbReference type="NCBI Taxonomy" id="214687"/>
    <lineage>
        <taxon>Eukaryota</taxon>
        <taxon>Viridiplantae</taxon>
        <taxon>Streptophyta</taxon>
        <taxon>Embryophyta</taxon>
        <taxon>Tracheophyta</taxon>
        <taxon>Spermatophyta</taxon>
        <taxon>Magnoliopsida</taxon>
        <taxon>Liliopsida</taxon>
        <taxon>Zingiberales</taxon>
        <taxon>Musaceae</taxon>
        <taxon>Musa</taxon>
    </lineage>
</organism>
<protein>
    <submittedName>
        <fullName evidence="2">Uncharacterized protein</fullName>
    </submittedName>
</protein>
<dbReference type="EnsemblPlants" id="Ma08_t32000.1">
    <property type="protein sequence ID" value="Ma08_p32000.1"/>
    <property type="gene ID" value="Ma08_g32000"/>
</dbReference>
<sequence length="79" mass="8252">MRRLGREEVRVPVLLPRVRQLAGDGGPSERAQGGAPAEESCPAASPSCPPPAEPARHLFGGSAGDLCRVLGPLPHSYSR</sequence>
<proteinExistence type="predicted"/>
<dbReference type="AlphaFoldDB" id="A0A804KD43"/>
<keyword evidence="3" id="KW-1185">Reference proteome</keyword>
<accession>A0A804KD43</accession>
<name>A0A804KD43_MUSAM</name>
<dbReference type="Proteomes" id="UP000012960">
    <property type="component" value="Unplaced"/>
</dbReference>
<evidence type="ECO:0000313" key="3">
    <source>
        <dbReference type="Proteomes" id="UP000012960"/>
    </source>
</evidence>
<evidence type="ECO:0000313" key="2">
    <source>
        <dbReference type="EnsemblPlants" id="Ma08_p32000.1"/>
    </source>
</evidence>
<reference evidence="2" key="1">
    <citation type="submission" date="2021-05" db="UniProtKB">
        <authorList>
            <consortium name="EnsemblPlants"/>
        </authorList>
    </citation>
    <scope>IDENTIFICATION</scope>
    <source>
        <strain evidence="2">subsp. malaccensis</strain>
    </source>
</reference>
<feature type="compositionally biased region" description="Low complexity" evidence="1">
    <location>
        <begin position="35"/>
        <end position="46"/>
    </location>
</feature>
<dbReference type="Gramene" id="Ma08_t32000.1">
    <property type="protein sequence ID" value="Ma08_p32000.1"/>
    <property type="gene ID" value="Ma08_g32000"/>
</dbReference>
<feature type="region of interest" description="Disordered" evidence="1">
    <location>
        <begin position="20"/>
        <end position="61"/>
    </location>
</feature>
<evidence type="ECO:0000256" key="1">
    <source>
        <dbReference type="SAM" id="MobiDB-lite"/>
    </source>
</evidence>
<dbReference type="InParanoid" id="A0A804KD43"/>